<name>A0A7S2HFZ1_9DINO</name>
<dbReference type="PANTHER" id="PTHR12482">
    <property type="entry name" value="LIPASE ROG1-RELATED-RELATED"/>
    <property type="match status" value="1"/>
</dbReference>
<proteinExistence type="predicted"/>
<dbReference type="EMBL" id="HBGW01003168">
    <property type="protein sequence ID" value="CAD9489549.1"/>
    <property type="molecule type" value="Transcribed_RNA"/>
</dbReference>
<reference evidence="2" key="1">
    <citation type="submission" date="2021-01" db="EMBL/GenBank/DDBJ databases">
        <authorList>
            <person name="Corre E."/>
            <person name="Pelletier E."/>
            <person name="Niang G."/>
            <person name="Scheremetjew M."/>
            <person name="Finn R."/>
            <person name="Kale V."/>
            <person name="Holt S."/>
            <person name="Cochrane G."/>
            <person name="Meng A."/>
            <person name="Brown T."/>
            <person name="Cohen L."/>
        </authorList>
    </citation>
    <scope>NUCLEOTIDE SEQUENCE</scope>
    <source>
        <strain evidence="2">RCC3387</strain>
    </source>
</reference>
<dbReference type="Pfam" id="PF05057">
    <property type="entry name" value="DUF676"/>
    <property type="match status" value="1"/>
</dbReference>
<feature type="domain" description="DUF676" evidence="1">
    <location>
        <begin position="31"/>
        <end position="191"/>
    </location>
</feature>
<organism evidence="2">
    <name type="scientific">Zooxanthella nutricula</name>
    <dbReference type="NCBI Taxonomy" id="1333877"/>
    <lineage>
        <taxon>Eukaryota</taxon>
        <taxon>Sar</taxon>
        <taxon>Alveolata</taxon>
        <taxon>Dinophyceae</taxon>
        <taxon>Peridiniales</taxon>
        <taxon>Peridiniales incertae sedis</taxon>
        <taxon>Zooxanthella</taxon>
    </lineage>
</organism>
<gene>
    <name evidence="2" type="ORF">BRAN1462_LOCUS2091</name>
</gene>
<dbReference type="InterPro" id="IPR044294">
    <property type="entry name" value="Lipase-like"/>
</dbReference>
<dbReference type="InterPro" id="IPR007751">
    <property type="entry name" value="DUF676_lipase-like"/>
</dbReference>
<dbReference type="Gene3D" id="3.40.50.1820">
    <property type="entry name" value="alpha/beta hydrolase"/>
    <property type="match status" value="1"/>
</dbReference>
<dbReference type="InterPro" id="IPR029058">
    <property type="entry name" value="AB_hydrolase_fold"/>
</dbReference>
<evidence type="ECO:0000313" key="2">
    <source>
        <dbReference type="EMBL" id="CAD9489549.1"/>
    </source>
</evidence>
<dbReference type="AlphaFoldDB" id="A0A7S2HFZ1"/>
<sequence length="410" mass="44310">MAVPPERMEPMEPMEPLPSVDVRAEEPGQERAVQLFALVHGICGSSSDWSVWEDRLALCGREDFLVRAASSITEGSSFGGWDLQRLGDLLAGEVLGWILGLLGRGRDVVLHFVCHSMGGLIMRAALPRVCEELQGEARVAYGHVLTLNTPHLGVHGAKGLMMWKNLSALIPAVLFKQIHQLTLQDGSDDCGRPDRGGLCFGGRGRRQPLSRPRLLDELARPDGQACRCLAMFAHRTAVAATHWDVVVPFCTAAICAENPFRAPSLLAGDIVPFWRVDAAAGFPEGTTLGACHTRGGDAAWVFADLCASERPSAARSGRGWCYSSDGEVAFPAAMLDGLCAAAPWRRIAYTCHQPWWGHADVHVFAIGKDRKVKQWSVDFIDTLISIFLDDPIGPEGSDPERAGPACTAVG</sequence>
<protein>
    <recommendedName>
        <fullName evidence="1">DUF676 domain-containing protein</fullName>
    </recommendedName>
</protein>
<dbReference type="SUPFAM" id="SSF53474">
    <property type="entry name" value="alpha/beta-Hydrolases"/>
    <property type="match status" value="1"/>
</dbReference>
<accession>A0A7S2HFZ1</accession>
<evidence type="ECO:0000259" key="1">
    <source>
        <dbReference type="Pfam" id="PF05057"/>
    </source>
</evidence>